<feature type="domain" description="BZIP" evidence="8">
    <location>
        <begin position="410"/>
        <end position="473"/>
    </location>
</feature>
<dbReference type="PROSITE" id="PS00036">
    <property type="entry name" value="BZIP_BASIC"/>
    <property type="match status" value="1"/>
</dbReference>
<proteinExistence type="inferred from homology"/>
<feature type="compositionally biased region" description="Polar residues" evidence="7">
    <location>
        <begin position="309"/>
        <end position="327"/>
    </location>
</feature>
<dbReference type="Proteomes" id="UP000655225">
    <property type="component" value="Unassembled WGS sequence"/>
</dbReference>
<feature type="compositionally biased region" description="Low complexity" evidence="7">
    <location>
        <begin position="274"/>
        <end position="291"/>
    </location>
</feature>
<dbReference type="InterPro" id="IPR004827">
    <property type="entry name" value="bZIP"/>
</dbReference>
<feature type="compositionally biased region" description="Polar residues" evidence="7">
    <location>
        <begin position="499"/>
        <end position="510"/>
    </location>
</feature>
<dbReference type="InterPro" id="IPR012900">
    <property type="entry name" value="MFMR"/>
</dbReference>
<evidence type="ECO:0000256" key="1">
    <source>
        <dbReference type="ARBA" id="ARBA00004123"/>
    </source>
</evidence>
<evidence type="ECO:0000256" key="5">
    <source>
        <dbReference type="ARBA" id="ARBA00023163"/>
    </source>
</evidence>
<evidence type="ECO:0000259" key="8">
    <source>
        <dbReference type="PROSITE" id="PS50217"/>
    </source>
</evidence>
<dbReference type="AlphaFoldDB" id="A0A835D7A3"/>
<comment type="subcellular location">
    <subcellularLocation>
        <location evidence="1">Nucleus</location>
    </subcellularLocation>
</comment>
<evidence type="ECO:0000256" key="2">
    <source>
        <dbReference type="ARBA" id="ARBA00007163"/>
    </source>
</evidence>
<keyword evidence="3" id="KW-0805">Transcription regulation</keyword>
<dbReference type="Pfam" id="PF07777">
    <property type="entry name" value="MFMR"/>
    <property type="match status" value="1"/>
</dbReference>
<comment type="caution">
    <text evidence="9">The sequence shown here is derived from an EMBL/GenBank/DDBJ whole genome shotgun (WGS) entry which is preliminary data.</text>
</comment>
<dbReference type="GO" id="GO:0000976">
    <property type="term" value="F:transcription cis-regulatory region binding"/>
    <property type="evidence" value="ECO:0007669"/>
    <property type="project" value="UniProtKB-ARBA"/>
</dbReference>
<dbReference type="CDD" id="cd14702">
    <property type="entry name" value="bZIP_plant_GBF1"/>
    <property type="match status" value="1"/>
</dbReference>
<dbReference type="GO" id="GO:0005634">
    <property type="term" value="C:nucleus"/>
    <property type="evidence" value="ECO:0007669"/>
    <property type="project" value="UniProtKB-SubCell"/>
</dbReference>
<dbReference type="OMA" id="YMWGQHM"/>
<feature type="compositionally biased region" description="Basic and acidic residues" evidence="7">
    <location>
        <begin position="231"/>
        <end position="240"/>
    </location>
</feature>
<evidence type="ECO:0000256" key="4">
    <source>
        <dbReference type="ARBA" id="ARBA00023125"/>
    </source>
</evidence>
<evidence type="ECO:0000313" key="10">
    <source>
        <dbReference type="Proteomes" id="UP000655225"/>
    </source>
</evidence>
<reference evidence="9 10" key="1">
    <citation type="submission" date="2020-04" db="EMBL/GenBank/DDBJ databases">
        <title>Plant Genome Project.</title>
        <authorList>
            <person name="Zhang R.-G."/>
        </authorList>
    </citation>
    <scope>NUCLEOTIDE SEQUENCE [LARGE SCALE GENOMIC DNA]</scope>
    <source>
        <strain evidence="9">YNK0</strain>
        <tissue evidence="9">Leaf</tissue>
    </source>
</reference>
<evidence type="ECO:0000256" key="7">
    <source>
        <dbReference type="SAM" id="MobiDB-lite"/>
    </source>
</evidence>
<comment type="similarity">
    <text evidence="2">Belongs to the bZIP family.</text>
</comment>
<dbReference type="Pfam" id="PF00170">
    <property type="entry name" value="bZIP_1"/>
    <property type="match status" value="1"/>
</dbReference>
<dbReference type="OrthoDB" id="1642657at2759"/>
<feature type="region of interest" description="Disordered" evidence="7">
    <location>
        <begin position="410"/>
        <end position="441"/>
    </location>
</feature>
<protein>
    <recommendedName>
        <fullName evidence="8">BZIP domain-containing protein</fullName>
    </recommendedName>
</protein>
<keyword evidence="4" id="KW-0238">DNA-binding</keyword>
<keyword evidence="5" id="KW-0804">Transcription</keyword>
<organism evidence="9 10">
    <name type="scientific">Tetracentron sinense</name>
    <name type="common">Spur-leaf</name>
    <dbReference type="NCBI Taxonomy" id="13715"/>
    <lineage>
        <taxon>Eukaryota</taxon>
        <taxon>Viridiplantae</taxon>
        <taxon>Streptophyta</taxon>
        <taxon>Embryophyta</taxon>
        <taxon>Tracheophyta</taxon>
        <taxon>Spermatophyta</taxon>
        <taxon>Magnoliopsida</taxon>
        <taxon>Trochodendrales</taxon>
        <taxon>Trochodendraceae</taxon>
        <taxon>Tetracentron</taxon>
    </lineage>
</organism>
<dbReference type="SUPFAM" id="SSF57959">
    <property type="entry name" value="Leucine zipper domain"/>
    <property type="match status" value="1"/>
</dbReference>
<dbReference type="PANTHER" id="PTHR45967">
    <property type="entry name" value="G-BOX-BINDING FACTOR 3-RELATED"/>
    <property type="match status" value="1"/>
</dbReference>
<feature type="region of interest" description="Disordered" evidence="7">
    <location>
        <begin position="466"/>
        <end position="510"/>
    </location>
</feature>
<evidence type="ECO:0000256" key="3">
    <source>
        <dbReference type="ARBA" id="ARBA00023015"/>
    </source>
</evidence>
<dbReference type="Pfam" id="PF16596">
    <property type="entry name" value="MFMR_assoc"/>
    <property type="match status" value="1"/>
</dbReference>
<dbReference type="SMART" id="SM00338">
    <property type="entry name" value="BRLZ"/>
    <property type="match status" value="1"/>
</dbReference>
<feature type="compositionally biased region" description="Polar residues" evidence="7">
    <location>
        <begin position="292"/>
        <end position="302"/>
    </location>
</feature>
<sequence>MFGWYPLFWRLGKQTAGRFRWLCNWVRCVCLRGGVDPGLPLCHLELVESSRHILEERLDFLDVLLLMEDGRRVLSCLMFLHAPLLGSLSYCFGKVESENIEQVNTGGKLCESKMHEHAREQPPAGSPPTVFPDWASYQAYYNSAGTPPFPPPGFFHSPVASSPQAHPYMWGQHIFPPYGTPPPPYVTMYPHGGLYAHPSIPPGSHPYSPYAMPLPNGTVEPSVAAAGGGDIEGKSGESKSRSPLKRSKGSLGSLSMLTGKNNEMGKASGASANGGLSQSGESMSEGSSEGSDANSQNGSQQKPCGEQGSVDTVAQNGSTGFSVSSGVARTPPIQAMLNQSMVMSIPPNSVSGPTTNLNIGMDYWGGSAPSPITTAQGKLPSVPAATIVPSSLVGSRDGVPSDVWIQDERELKRQRRKQSNRESARRSRLRKQSECEELAQRVGTLKEENRSLREELERMREECEKLASENASLTEKFHKHQGQDSTVDGINGHPDSDPHTVSNMPRQGDC</sequence>
<keyword evidence="6" id="KW-0539">Nucleus</keyword>
<feature type="region of interest" description="Disordered" evidence="7">
    <location>
        <begin position="221"/>
        <end position="327"/>
    </location>
</feature>
<dbReference type="InterPro" id="IPR044827">
    <property type="entry name" value="GBF-like"/>
</dbReference>
<gene>
    <name evidence="9" type="ORF">HHK36_024208</name>
</gene>
<accession>A0A835D7A3</accession>
<dbReference type="InterPro" id="IPR045314">
    <property type="entry name" value="bZIP_plant_GBF1"/>
</dbReference>
<dbReference type="InterPro" id="IPR046347">
    <property type="entry name" value="bZIP_sf"/>
</dbReference>
<dbReference type="PROSITE" id="PS50217">
    <property type="entry name" value="BZIP"/>
    <property type="match status" value="1"/>
</dbReference>
<dbReference type="EMBL" id="JABCRI010000018">
    <property type="protein sequence ID" value="KAF8389689.1"/>
    <property type="molecule type" value="Genomic_DNA"/>
</dbReference>
<evidence type="ECO:0000313" key="9">
    <source>
        <dbReference type="EMBL" id="KAF8389689.1"/>
    </source>
</evidence>
<keyword evidence="10" id="KW-1185">Reference proteome</keyword>
<dbReference type="Gene3D" id="1.20.5.170">
    <property type="match status" value="1"/>
</dbReference>
<dbReference type="GO" id="GO:0003700">
    <property type="term" value="F:DNA-binding transcription factor activity"/>
    <property type="evidence" value="ECO:0007669"/>
    <property type="project" value="InterPro"/>
</dbReference>
<name>A0A835D7A3_TETSI</name>
<evidence type="ECO:0000256" key="6">
    <source>
        <dbReference type="ARBA" id="ARBA00023242"/>
    </source>
</evidence>
<dbReference type="PANTHER" id="PTHR45967:SF38">
    <property type="entry name" value="G-BOX-BINDING FACTOR 2"/>
    <property type="match status" value="1"/>
</dbReference>
<feature type="compositionally biased region" description="Low complexity" evidence="7">
    <location>
        <begin position="249"/>
        <end position="260"/>
    </location>
</feature>